<keyword evidence="2" id="KW-0732">Signal</keyword>
<dbReference type="PROSITE" id="PS00380">
    <property type="entry name" value="RHODANESE_1"/>
    <property type="match status" value="1"/>
</dbReference>
<dbReference type="PROSITE" id="PS50206">
    <property type="entry name" value="RHODANESE_3"/>
    <property type="match status" value="1"/>
</dbReference>
<dbReference type="PROSITE" id="PS51257">
    <property type="entry name" value="PROKAR_LIPOPROTEIN"/>
    <property type="match status" value="1"/>
</dbReference>
<gene>
    <name evidence="4" type="ORF">DB32_001127</name>
</gene>
<dbReference type="CDD" id="cd00158">
    <property type="entry name" value="RHOD"/>
    <property type="match status" value="1"/>
</dbReference>
<evidence type="ECO:0000256" key="2">
    <source>
        <dbReference type="SAM" id="SignalP"/>
    </source>
</evidence>
<dbReference type="Pfam" id="PF00581">
    <property type="entry name" value="Rhodanese"/>
    <property type="match status" value="1"/>
</dbReference>
<keyword evidence="5" id="KW-1185">Reference proteome</keyword>
<feature type="region of interest" description="Disordered" evidence="1">
    <location>
        <begin position="18"/>
        <end position="40"/>
    </location>
</feature>
<dbReference type="STRING" id="927083.DB32_001127"/>
<dbReference type="Gene3D" id="3.40.250.10">
    <property type="entry name" value="Rhodanese-like domain"/>
    <property type="match status" value="1"/>
</dbReference>
<dbReference type="InterPro" id="IPR001763">
    <property type="entry name" value="Rhodanese-like_dom"/>
</dbReference>
<sequence length="154" mass="15520">MRNASIALVLAALVGCGGSSSSTTTTETAETTSSGSEAQPSFAQITVDEVATAISAADGRVAVFDANSRETYDQNHVPGATWVDYDAVTAEQLPADRSTQLVFYCANEQCSASHVAAETASGLGYTNVAVMGAGIQGWIAAGKPVEGAGAPAAE</sequence>
<feature type="signal peptide" evidence="2">
    <location>
        <begin position="1"/>
        <end position="21"/>
    </location>
</feature>
<feature type="chain" id="PRO_5002512639" evidence="2">
    <location>
        <begin position="22"/>
        <end position="154"/>
    </location>
</feature>
<dbReference type="AlphaFoldDB" id="A0A0F6YGR7"/>
<evidence type="ECO:0000313" key="4">
    <source>
        <dbReference type="EMBL" id="AKF03978.1"/>
    </source>
</evidence>
<name>A0A0F6YGR7_9BACT</name>
<protein>
    <submittedName>
        <fullName evidence="4">Rhodanese domain protein</fullName>
    </submittedName>
</protein>
<dbReference type="Proteomes" id="UP000034883">
    <property type="component" value="Chromosome"/>
</dbReference>
<proteinExistence type="predicted"/>
<dbReference type="SUPFAM" id="SSF52821">
    <property type="entry name" value="Rhodanese/Cell cycle control phosphatase"/>
    <property type="match status" value="1"/>
</dbReference>
<reference evidence="4 5" key="1">
    <citation type="submission" date="2015-03" db="EMBL/GenBank/DDBJ databases">
        <title>Genome assembly of Sandaracinus amylolyticus DSM 53668.</title>
        <authorList>
            <person name="Sharma G."/>
            <person name="Subramanian S."/>
        </authorList>
    </citation>
    <scope>NUCLEOTIDE SEQUENCE [LARGE SCALE GENOMIC DNA]</scope>
    <source>
        <strain evidence="4 5">DSM 53668</strain>
    </source>
</reference>
<evidence type="ECO:0000256" key="1">
    <source>
        <dbReference type="SAM" id="MobiDB-lite"/>
    </source>
</evidence>
<evidence type="ECO:0000259" key="3">
    <source>
        <dbReference type="PROSITE" id="PS50206"/>
    </source>
</evidence>
<organism evidence="4 5">
    <name type="scientific">Sandaracinus amylolyticus</name>
    <dbReference type="NCBI Taxonomy" id="927083"/>
    <lineage>
        <taxon>Bacteria</taxon>
        <taxon>Pseudomonadati</taxon>
        <taxon>Myxococcota</taxon>
        <taxon>Polyangia</taxon>
        <taxon>Polyangiales</taxon>
        <taxon>Sandaracinaceae</taxon>
        <taxon>Sandaracinus</taxon>
    </lineage>
</organism>
<feature type="compositionally biased region" description="Low complexity" evidence="1">
    <location>
        <begin position="19"/>
        <end position="38"/>
    </location>
</feature>
<accession>A0A0F6YGR7</accession>
<dbReference type="InterPro" id="IPR036873">
    <property type="entry name" value="Rhodanese-like_dom_sf"/>
</dbReference>
<dbReference type="SMART" id="SM00450">
    <property type="entry name" value="RHOD"/>
    <property type="match status" value="1"/>
</dbReference>
<dbReference type="EMBL" id="CP011125">
    <property type="protein sequence ID" value="AKF03978.1"/>
    <property type="molecule type" value="Genomic_DNA"/>
</dbReference>
<dbReference type="InterPro" id="IPR001307">
    <property type="entry name" value="Thiosulphate_STrfase_CS"/>
</dbReference>
<feature type="domain" description="Rhodanese" evidence="3">
    <location>
        <begin position="57"/>
        <end position="147"/>
    </location>
</feature>
<evidence type="ECO:0000313" key="5">
    <source>
        <dbReference type="Proteomes" id="UP000034883"/>
    </source>
</evidence>
<dbReference type="GO" id="GO:0004792">
    <property type="term" value="F:thiosulfate-cyanide sulfurtransferase activity"/>
    <property type="evidence" value="ECO:0007669"/>
    <property type="project" value="InterPro"/>
</dbReference>
<dbReference type="KEGG" id="samy:DB32_001127"/>
<dbReference type="RefSeq" id="WP_053231382.1">
    <property type="nucleotide sequence ID" value="NZ_CP011125.1"/>
</dbReference>